<dbReference type="InterPro" id="IPR036188">
    <property type="entry name" value="FAD/NAD-bd_sf"/>
</dbReference>
<sequence>MDNTAGEIIDSMGTLSLTRVPGHLVVIDAGVIGLGLGSVYKCLGSKETAVKFPDAAFPDMNKESIKKFIKLLKKRASGMQHHVINMADVKPLIALYPSPDNCVSVQEKFGIKLDGCFIGACTTTQKDLILGALVLQQAMLDGTRPCSFCVGIGADVAGEGEVWLSSQNRNFRNRMGQGSIGNLSSAAVVATSSFDMEVVDPLPYPDNISKDDFDSYRN</sequence>
<evidence type="ECO:0000256" key="3">
    <source>
        <dbReference type="ARBA" id="ARBA00023014"/>
    </source>
</evidence>
<evidence type="ECO:0000256" key="4">
    <source>
        <dbReference type="ARBA" id="ARBA00023239"/>
    </source>
</evidence>
<evidence type="ECO:0000256" key="1">
    <source>
        <dbReference type="ARBA" id="ARBA00022723"/>
    </source>
</evidence>
<keyword evidence="1" id="KW-0479">Metal-binding</keyword>
<evidence type="ECO:0000313" key="7">
    <source>
        <dbReference type="Proteomes" id="UP000440732"/>
    </source>
</evidence>
<dbReference type="InterPro" id="IPR015931">
    <property type="entry name" value="Acnase/IPM_dHydase_lsu_aba_1/3"/>
</dbReference>
<reference evidence="6 7" key="1">
    <citation type="submission" date="2018-08" db="EMBL/GenBank/DDBJ databases">
        <title>Genomic investigation of the strawberry pathogen Phytophthora fragariae indicates pathogenicity is determined by transcriptional variation in three key races.</title>
        <authorList>
            <person name="Adams T.M."/>
            <person name="Armitage A.D."/>
            <person name="Sobczyk M.K."/>
            <person name="Bates H.J."/>
            <person name="Dunwell J.M."/>
            <person name="Nellist C.F."/>
            <person name="Harrison R.J."/>
        </authorList>
    </citation>
    <scope>NUCLEOTIDE SEQUENCE [LARGE SCALE GENOMIC DNA]</scope>
    <source>
        <strain evidence="6 7">NOV-5</strain>
    </source>
</reference>
<dbReference type="GO" id="GO:0046872">
    <property type="term" value="F:metal ion binding"/>
    <property type="evidence" value="ECO:0007669"/>
    <property type="project" value="UniProtKB-KW"/>
</dbReference>
<keyword evidence="4" id="KW-0456">Lyase</keyword>
<dbReference type="SUPFAM" id="SSF53732">
    <property type="entry name" value="Aconitase iron-sulfur domain"/>
    <property type="match status" value="1"/>
</dbReference>
<keyword evidence="2" id="KW-0408">Iron</keyword>
<gene>
    <name evidence="6" type="ORF">PF006_g11160</name>
</gene>
<dbReference type="Proteomes" id="UP000440732">
    <property type="component" value="Unassembled WGS sequence"/>
</dbReference>
<dbReference type="Pfam" id="PF00330">
    <property type="entry name" value="Aconitase"/>
    <property type="match status" value="1"/>
</dbReference>
<dbReference type="PANTHER" id="PTHR43822:SF2">
    <property type="entry name" value="HOMOACONITASE, MITOCHONDRIAL"/>
    <property type="match status" value="1"/>
</dbReference>
<dbReference type="EMBL" id="QXGA01000586">
    <property type="protein sequence ID" value="KAE9143841.1"/>
    <property type="molecule type" value="Genomic_DNA"/>
</dbReference>
<dbReference type="Gene3D" id="3.50.50.60">
    <property type="entry name" value="FAD/NAD(P)-binding domain"/>
    <property type="match status" value="1"/>
</dbReference>
<dbReference type="InterPro" id="IPR001030">
    <property type="entry name" value="Acoase/IPM_deHydtase_lsu_aba"/>
</dbReference>
<dbReference type="GO" id="GO:0043436">
    <property type="term" value="P:oxoacid metabolic process"/>
    <property type="evidence" value="ECO:0007669"/>
    <property type="project" value="UniProtKB-ARBA"/>
</dbReference>
<evidence type="ECO:0000259" key="5">
    <source>
        <dbReference type="Pfam" id="PF00330"/>
    </source>
</evidence>
<dbReference type="InterPro" id="IPR036008">
    <property type="entry name" value="Aconitase_4Fe-4S_dom"/>
</dbReference>
<dbReference type="GO" id="GO:0051536">
    <property type="term" value="F:iron-sulfur cluster binding"/>
    <property type="evidence" value="ECO:0007669"/>
    <property type="project" value="UniProtKB-KW"/>
</dbReference>
<dbReference type="InterPro" id="IPR050067">
    <property type="entry name" value="IPM_dehydratase_rel_enz"/>
</dbReference>
<comment type="caution">
    <text evidence="6">The sequence shown here is derived from an EMBL/GenBank/DDBJ whole genome shotgun (WGS) entry which is preliminary data.</text>
</comment>
<feature type="domain" description="Aconitase/3-isopropylmalate dehydratase large subunit alpha/beta/alpha" evidence="5">
    <location>
        <begin position="146"/>
        <end position="193"/>
    </location>
</feature>
<dbReference type="GO" id="GO:0016829">
    <property type="term" value="F:lyase activity"/>
    <property type="evidence" value="ECO:0007669"/>
    <property type="project" value="UniProtKB-KW"/>
</dbReference>
<evidence type="ECO:0000313" key="6">
    <source>
        <dbReference type="EMBL" id="KAE9143841.1"/>
    </source>
</evidence>
<dbReference type="SUPFAM" id="SSF51905">
    <property type="entry name" value="FAD/NAD(P)-binding domain"/>
    <property type="match status" value="1"/>
</dbReference>
<evidence type="ECO:0000256" key="2">
    <source>
        <dbReference type="ARBA" id="ARBA00023004"/>
    </source>
</evidence>
<accession>A0A6A3U2J7</accession>
<keyword evidence="3" id="KW-0411">Iron-sulfur</keyword>
<dbReference type="AlphaFoldDB" id="A0A6A3U2J7"/>
<dbReference type="Gene3D" id="3.30.499.10">
    <property type="entry name" value="Aconitase, domain 3"/>
    <property type="match status" value="1"/>
</dbReference>
<protein>
    <recommendedName>
        <fullName evidence="5">Aconitase/3-isopropylmalate dehydratase large subunit alpha/beta/alpha domain-containing protein</fullName>
    </recommendedName>
</protein>
<organism evidence="6 7">
    <name type="scientific">Phytophthora fragariae</name>
    <dbReference type="NCBI Taxonomy" id="53985"/>
    <lineage>
        <taxon>Eukaryota</taxon>
        <taxon>Sar</taxon>
        <taxon>Stramenopiles</taxon>
        <taxon>Oomycota</taxon>
        <taxon>Peronosporomycetes</taxon>
        <taxon>Peronosporales</taxon>
        <taxon>Peronosporaceae</taxon>
        <taxon>Phytophthora</taxon>
    </lineage>
</organism>
<proteinExistence type="predicted"/>
<dbReference type="PANTHER" id="PTHR43822">
    <property type="entry name" value="HOMOACONITASE, MITOCHONDRIAL-RELATED"/>
    <property type="match status" value="1"/>
</dbReference>
<name>A0A6A3U2J7_9STRA</name>